<keyword evidence="10" id="KW-1185">Reference proteome</keyword>
<evidence type="ECO:0000256" key="2">
    <source>
        <dbReference type="ARBA" id="ARBA00009773"/>
    </source>
</evidence>
<evidence type="ECO:0000256" key="3">
    <source>
        <dbReference type="ARBA" id="ARBA00022448"/>
    </source>
</evidence>
<gene>
    <name evidence="9" type="ORF">H8891_05130</name>
</gene>
<evidence type="ECO:0000256" key="6">
    <source>
        <dbReference type="ARBA" id="ARBA00022989"/>
    </source>
</evidence>
<feature type="transmembrane region" description="Helical" evidence="8">
    <location>
        <begin position="88"/>
        <end position="109"/>
    </location>
</feature>
<feature type="transmembrane region" description="Helical" evidence="8">
    <location>
        <begin position="179"/>
        <end position="199"/>
    </location>
</feature>
<organism evidence="9 10">
    <name type="scientific">Paeniclostridium hominis</name>
    <dbReference type="NCBI Taxonomy" id="2764329"/>
    <lineage>
        <taxon>Bacteria</taxon>
        <taxon>Bacillati</taxon>
        <taxon>Bacillota</taxon>
        <taxon>Clostridia</taxon>
        <taxon>Peptostreptococcales</taxon>
        <taxon>Peptostreptococcaceae</taxon>
        <taxon>Paeniclostridium</taxon>
    </lineage>
</organism>
<keyword evidence="7 8" id="KW-0472">Membrane</keyword>
<dbReference type="PANTHER" id="PTHR21716">
    <property type="entry name" value="TRANSMEMBRANE PROTEIN"/>
    <property type="match status" value="1"/>
</dbReference>
<keyword evidence="6 8" id="KW-1133">Transmembrane helix</keyword>
<sequence>MKIDWNSKYTTISIYSFIVVCCSIIFYRIVWDTSMFAGKVSEIISTLQPFIIGGVIAYLLNFILVFVEDKLLSKEKFNNLKPKSKRALGLLVTYIVAFILIYLFVQFVLPQLVSSIMGLVNDIPMYIANLSDLITSYTHDLNVNKEQLNLAVDKLTDLINYFISVAAGLIPVLGEALRIVASSVWNIILGFIVSIYLLIDKEKFFGLGRKVIFAVFSEKHAKRTLELIDRSNDTFGRFLSGKIIDSAIIGVLTFIVLTIFKMPYVLLISVIIGITNIIPFFGPFFGAIPATIIILFVSPIKALWFILIIIIIQQIDGNIIGPKILGDSIGISAFWILFSLLVAGKVLGLVGMIIGVPLFAIVYSIIKEVVEEKLDKKGLPIDTKDYMNK</sequence>
<evidence type="ECO:0000256" key="4">
    <source>
        <dbReference type="ARBA" id="ARBA00022475"/>
    </source>
</evidence>
<keyword evidence="3" id="KW-0813">Transport</keyword>
<evidence type="ECO:0000313" key="10">
    <source>
        <dbReference type="Proteomes" id="UP000611796"/>
    </source>
</evidence>
<feature type="transmembrane region" description="Helical" evidence="8">
    <location>
        <begin position="50"/>
        <end position="67"/>
    </location>
</feature>
<evidence type="ECO:0000256" key="1">
    <source>
        <dbReference type="ARBA" id="ARBA00004651"/>
    </source>
</evidence>
<accession>A0ABR7K252</accession>
<proteinExistence type="inferred from homology"/>
<keyword evidence="5 8" id="KW-0812">Transmembrane</keyword>
<evidence type="ECO:0000256" key="5">
    <source>
        <dbReference type="ARBA" id="ARBA00022692"/>
    </source>
</evidence>
<dbReference type="EMBL" id="JACRWD010000001">
    <property type="protein sequence ID" value="MBC6003177.1"/>
    <property type="molecule type" value="Genomic_DNA"/>
</dbReference>
<name>A0ABR7K252_9FIRM</name>
<feature type="transmembrane region" description="Helical" evidence="8">
    <location>
        <begin position="264"/>
        <end position="282"/>
    </location>
</feature>
<comment type="similarity">
    <text evidence="2">Belongs to the autoinducer-2 exporter (AI-2E) (TC 2.A.86) family.</text>
</comment>
<feature type="transmembrane region" description="Helical" evidence="8">
    <location>
        <begin position="239"/>
        <end position="257"/>
    </location>
</feature>
<dbReference type="InterPro" id="IPR002549">
    <property type="entry name" value="AI-2E-like"/>
</dbReference>
<feature type="transmembrane region" description="Helical" evidence="8">
    <location>
        <begin position="288"/>
        <end position="312"/>
    </location>
</feature>
<reference evidence="9 10" key="1">
    <citation type="submission" date="2020-08" db="EMBL/GenBank/DDBJ databases">
        <authorList>
            <person name="Liu C."/>
            <person name="Sun Q."/>
        </authorList>
    </citation>
    <scope>NUCLEOTIDE SEQUENCE [LARGE SCALE GENOMIC DNA]</scope>
    <source>
        <strain evidence="9 10">NSJ-45</strain>
    </source>
</reference>
<evidence type="ECO:0000313" key="9">
    <source>
        <dbReference type="EMBL" id="MBC6003177.1"/>
    </source>
</evidence>
<dbReference type="PANTHER" id="PTHR21716:SF53">
    <property type="entry name" value="PERMEASE PERM-RELATED"/>
    <property type="match status" value="1"/>
</dbReference>
<feature type="transmembrane region" description="Helical" evidence="8">
    <location>
        <begin position="12"/>
        <end position="30"/>
    </location>
</feature>
<comment type="caution">
    <text evidence="9">The sequence shown here is derived from an EMBL/GenBank/DDBJ whole genome shotgun (WGS) entry which is preliminary data.</text>
</comment>
<keyword evidence="4" id="KW-1003">Cell membrane</keyword>
<evidence type="ECO:0000256" key="8">
    <source>
        <dbReference type="SAM" id="Phobius"/>
    </source>
</evidence>
<comment type="subcellular location">
    <subcellularLocation>
        <location evidence="1">Cell membrane</location>
        <topology evidence="1">Multi-pass membrane protein</topology>
    </subcellularLocation>
</comment>
<dbReference type="Pfam" id="PF01594">
    <property type="entry name" value="AI-2E_transport"/>
    <property type="match status" value="1"/>
</dbReference>
<dbReference type="Proteomes" id="UP000611796">
    <property type="component" value="Unassembled WGS sequence"/>
</dbReference>
<feature type="transmembrane region" description="Helical" evidence="8">
    <location>
        <begin position="349"/>
        <end position="366"/>
    </location>
</feature>
<evidence type="ECO:0000256" key="7">
    <source>
        <dbReference type="ARBA" id="ARBA00023136"/>
    </source>
</evidence>
<dbReference type="RefSeq" id="WP_187005475.1">
    <property type="nucleotide sequence ID" value="NZ_JACRWD010000001.1"/>
</dbReference>
<protein>
    <submittedName>
        <fullName evidence="9">AI-2E family transporter</fullName>
    </submittedName>
</protein>